<dbReference type="Proteomes" id="UP000198122">
    <property type="component" value="Unassembled WGS sequence"/>
</dbReference>
<dbReference type="EMBL" id="FYEZ01000001">
    <property type="protein sequence ID" value="SNC63549.1"/>
    <property type="molecule type" value="Genomic_DNA"/>
</dbReference>
<dbReference type="AlphaFoldDB" id="A0A212TBZ3"/>
<reference evidence="1 2" key="1">
    <citation type="submission" date="2017-06" db="EMBL/GenBank/DDBJ databases">
        <authorList>
            <person name="Kim H.J."/>
            <person name="Triplett B.A."/>
        </authorList>
    </citation>
    <scope>NUCLEOTIDE SEQUENCE [LARGE SCALE GENOMIC DNA]</scope>
    <source>
        <strain evidence="1 2">DSM 22179</strain>
    </source>
</reference>
<protein>
    <submittedName>
        <fullName evidence="1">Uncharacterized protein</fullName>
    </submittedName>
</protein>
<proteinExistence type="predicted"/>
<organism evidence="1 2">
    <name type="scientific">Kytococcus aerolatus</name>
    <dbReference type="NCBI Taxonomy" id="592308"/>
    <lineage>
        <taxon>Bacteria</taxon>
        <taxon>Bacillati</taxon>
        <taxon>Actinomycetota</taxon>
        <taxon>Actinomycetes</taxon>
        <taxon>Micrococcales</taxon>
        <taxon>Kytococcaceae</taxon>
        <taxon>Kytococcus</taxon>
    </lineage>
</organism>
<name>A0A212TBZ3_9MICO</name>
<accession>A0A212TBZ3</accession>
<evidence type="ECO:0000313" key="1">
    <source>
        <dbReference type="EMBL" id="SNC63549.1"/>
    </source>
</evidence>
<keyword evidence="2" id="KW-1185">Reference proteome</keyword>
<evidence type="ECO:0000313" key="2">
    <source>
        <dbReference type="Proteomes" id="UP000198122"/>
    </source>
</evidence>
<gene>
    <name evidence="1" type="ORF">SAMN05445756_0928</name>
</gene>
<sequence length="92" mass="9560">MTLLIGSTNPLDRAEACAFVEAFTAQSPENVLADRQGAVTALAAFAHVAPRDLAGLALALQSETRGAAGDEQLDPQVRGLTSSMQQMCASSR</sequence>